<dbReference type="OrthoDB" id="543511at2759"/>
<evidence type="ECO:0000256" key="7">
    <source>
        <dbReference type="PIRSR" id="PIRSR610300-50"/>
    </source>
</evidence>
<evidence type="ECO:0000256" key="4">
    <source>
        <dbReference type="ARBA" id="ARBA00022964"/>
    </source>
</evidence>
<dbReference type="GO" id="GO:0008198">
    <property type="term" value="F:ferrous iron binding"/>
    <property type="evidence" value="ECO:0007669"/>
    <property type="project" value="TreeGrafter"/>
</dbReference>
<dbReference type="PANTHER" id="PTHR12918">
    <property type="entry name" value="CYSTEINE DIOXYGENASE"/>
    <property type="match status" value="1"/>
</dbReference>
<dbReference type="CDD" id="cd10548">
    <property type="entry name" value="cupin_CDO"/>
    <property type="match status" value="1"/>
</dbReference>
<evidence type="ECO:0000256" key="10">
    <source>
        <dbReference type="SAM" id="MobiDB-lite"/>
    </source>
</evidence>
<dbReference type="SUPFAM" id="SSF51182">
    <property type="entry name" value="RmlC-like cupins"/>
    <property type="match status" value="1"/>
</dbReference>
<feature type="region of interest" description="Disordered" evidence="10">
    <location>
        <begin position="109"/>
        <end position="134"/>
    </location>
</feature>
<gene>
    <name evidence="11" type="ORF">BDK51DRAFT_12916</name>
</gene>
<evidence type="ECO:0000313" key="11">
    <source>
        <dbReference type="EMBL" id="RKO91259.1"/>
    </source>
</evidence>
<evidence type="ECO:0000256" key="2">
    <source>
        <dbReference type="ARBA" id="ARBA00013133"/>
    </source>
</evidence>
<dbReference type="PANTHER" id="PTHR12918:SF1">
    <property type="entry name" value="CYSTEINE DIOXYGENASE TYPE 1"/>
    <property type="match status" value="1"/>
</dbReference>
<evidence type="ECO:0000256" key="1">
    <source>
        <dbReference type="ARBA" id="ARBA00006622"/>
    </source>
</evidence>
<reference evidence="12" key="1">
    <citation type="journal article" date="2018" name="Nat. Microbiol.">
        <title>Leveraging single-cell genomics to expand the fungal tree of life.</title>
        <authorList>
            <person name="Ahrendt S.R."/>
            <person name="Quandt C.A."/>
            <person name="Ciobanu D."/>
            <person name="Clum A."/>
            <person name="Salamov A."/>
            <person name="Andreopoulos B."/>
            <person name="Cheng J.F."/>
            <person name="Woyke T."/>
            <person name="Pelin A."/>
            <person name="Henrissat B."/>
            <person name="Reynolds N.K."/>
            <person name="Benny G.L."/>
            <person name="Smith M.E."/>
            <person name="James T.Y."/>
            <person name="Grigoriev I.V."/>
        </authorList>
    </citation>
    <scope>NUCLEOTIDE SEQUENCE [LARGE SCALE GENOMIC DNA]</scope>
</reference>
<feature type="non-terminal residue" evidence="11">
    <location>
        <position position="1"/>
    </location>
</feature>
<keyword evidence="4 9" id="KW-0223">Dioxygenase</keyword>
<dbReference type="GO" id="GO:0019448">
    <property type="term" value="P:L-cysteine catabolic process"/>
    <property type="evidence" value="ECO:0007669"/>
    <property type="project" value="TreeGrafter"/>
</dbReference>
<dbReference type="AlphaFoldDB" id="A0A4P9WEV2"/>
<feature type="binding site" evidence="8">
    <location>
        <position position="86"/>
    </location>
    <ligand>
        <name>Fe cation</name>
        <dbReference type="ChEBI" id="CHEBI:24875"/>
        <note>catalytic</note>
    </ligand>
</feature>
<dbReference type="InterPro" id="IPR011051">
    <property type="entry name" value="RmlC_Cupin_sf"/>
</dbReference>
<keyword evidence="3 8" id="KW-0479">Metal-binding</keyword>
<name>A0A4P9WEV2_9FUNG</name>
<comment type="catalytic activity">
    <reaction evidence="9">
        <text>L-cysteine + O2 = 3-sulfino-L-alanine + H(+)</text>
        <dbReference type="Rhea" id="RHEA:20441"/>
        <dbReference type="ChEBI" id="CHEBI:15378"/>
        <dbReference type="ChEBI" id="CHEBI:15379"/>
        <dbReference type="ChEBI" id="CHEBI:35235"/>
        <dbReference type="ChEBI" id="CHEBI:61085"/>
        <dbReference type="EC" id="1.13.11.20"/>
    </reaction>
</comment>
<comment type="cofactor">
    <cofactor evidence="9">
        <name>Fe cation</name>
        <dbReference type="ChEBI" id="CHEBI:24875"/>
    </cofactor>
    <text evidence="9">Binds 1 Fe cation per subunit.</text>
</comment>
<evidence type="ECO:0000256" key="6">
    <source>
        <dbReference type="ARBA" id="ARBA00023004"/>
    </source>
</evidence>
<feature type="non-terminal residue" evidence="11">
    <location>
        <position position="206"/>
    </location>
</feature>
<evidence type="ECO:0000256" key="5">
    <source>
        <dbReference type="ARBA" id="ARBA00023002"/>
    </source>
</evidence>
<organism evidence="11 12">
    <name type="scientific">Blyttiomyces helicus</name>
    <dbReference type="NCBI Taxonomy" id="388810"/>
    <lineage>
        <taxon>Eukaryota</taxon>
        <taxon>Fungi</taxon>
        <taxon>Fungi incertae sedis</taxon>
        <taxon>Chytridiomycota</taxon>
        <taxon>Chytridiomycota incertae sedis</taxon>
        <taxon>Chytridiomycetes</taxon>
        <taxon>Chytridiomycetes incertae sedis</taxon>
        <taxon>Blyttiomyces</taxon>
    </lineage>
</organism>
<keyword evidence="7" id="KW-0883">Thioether bond</keyword>
<dbReference type="InterPro" id="IPR014710">
    <property type="entry name" value="RmlC-like_jellyroll"/>
</dbReference>
<dbReference type="Pfam" id="PF05995">
    <property type="entry name" value="CDO_I"/>
    <property type="match status" value="1"/>
</dbReference>
<feature type="compositionally biased region" description="Basic and acidic residues" evidence="10">
    <location>
        <begin position="121"/>
        <end position="134"/>
    </location>
</feature>
<accession>A0A4P9WEV2</accession>
<proteinExistence type="inferred from homology"/>
<evidence type="ECO:0000256" key="9">
    <source>
        <dbReference type="RuleBase" id="RU366010"/>
    </source>
</evidence>
<keyword evidence="6 8" id="KW-0408">Iron</keyword>
<dbReference type="GO" id="GO:0017172">
    <property type="term" value="F:cysteine dioxygenase activity"/>
    <property type="evidence" value="ECO:0007669"/>
    <property type="project" value="UniProtKB-UniRule"/>
</dbReference>
<evidence type="ECO:0000313" key="12">
    <source>
        <dbReference type="Proteomes" id="UP000269721"/>
    </source>
</evidence>
<keyword evidence="5 9" id="KW-0560">Oxidoreductase</keyword>
<dbReference type="Gene3D" id="2.60.120.10">
    <property type="entry name" value="Jelly Rolls"/>
    <property type="match status" value="1"/>
</dbReference>
<comment type="similarity">
    <text evidence="1 9">Belongs to the cysteine dioxygenase family.</text>
</comment>
<dbReference type="Proteomes" id="UP000269721">
    <property type="component" value="Unassembled WGS sequence"/>
</dbReference>
<feature type="binding site" evidence="8">
    <location>
        <position position="84"/>
    </location>
    <ligand>
        <name>Fe cation</name>
        <dbReference type="ChEBI" id="CHEBI:24875"/>
        <note>catalytic</note>
    </ligand>
</feature>
<dbReference type="EC" id="1.13.11.20" evidence="2 9"/>
<sequence>PTTLDELVTLLHAELGANGLDPDLVDVDRVQALMASYKSNPKDWDQFALFDRSKPYTRNLVDDGNGKFNLMILCWSENGQSPIHDHAGAHCMMKVLSGQITETQYKWPGEATSSASPAGGSDKENDSDSDADSHAMKVRTENVHSSDQVAYIHDKIGLHRVSSRGGPAVSLHLYTPPFETCKTFCESTGQSRGSGKCVFFSRRGER</sequence>
<feature type="cross-link" description="3'-(S-cysteinyl)-tyrosine (Cys-Tyr)" evidence="7">
    <location>
        <begin position="91"/>
        <end position="174"/>
    </location>
</feature>
<evidence type="ECO:0000256" key="8">
    <source>
        <dbReference type="PIRSR" id="PIRSR610300-51"/>
    </source>
</evidence>
<dbReference type="InterPro" id="IPR010300">
    <property type="entry name" value="CDO_1"/>
</dbReference>
<protein>
    <recommendedName>
        <fullName evidence="2 9">Cysteine dioxygenase</fullName>
        <ecNumber evidence="2 9">1.13.11.20</ecNumber>
    </recommendedName>
</protein>
<evidence type="ECO:0000256" key="3">
    <source>
        <dbReference type="ARBA" id="ARBA00022723"/>
    </source>
</evidence>
<feature type="binding site" evidence="8">
    <location>
        <position position="159"/>
    </location>
    <ligand>
        <name>Fe cation</name>
        <dbReference type="ChEBI" id="CHEBI:24875"/>
        <note>catalytic</note>
    </ligand>
</feature>
<dbReference type="EMBL" id="KZ995150">
    <property type="protein sequence ID" value="RKO91259.1"/>
    <property type="molecule type" value="Genomic_DNA"/>
</dbReference>
<keyword evidence="12" id="KW-1185">Reference proteome</keyword>